<comment type="caution">
    <text evidence="3">The sequence shown here is derived from an EMBL/GenBank/DDBJ whole genome shotgun (WGS) entry which is preliminary data.</text>
</comment>
<dbReference type="Gene3D" id="2.130.10.30">
    <property type="entry name" value="Regulator of chromosome condensation 1/beta-lactamase-inhibitor protein II"/>
    <property type="match status" value="2"/>
</dbReference>
<evidence type="ECO:0000313" key="3">
    <source>
        <dbReference type="EMBL" id="MYM59108.1"/>
    </source>
</evidence>
<dbReference type="PRINTS" id="PR00633">
    <property type="entry name" value="RCCNDNSATION"/>
</dbReference>
<dbReference type="Pfam" id="PF00415">
    <property type="entry name" value="RCC1"/>
    <property type="match status" value="2"/>
</dbReference>
<dbReference type="InterPro" id="IPR051210">
    <property type="entry name" value="Ub_ligase/GEF_domain"/>
</dbReference>
<dbReference type="Pfam" id="PF13540">
    <property type="entry name" value="RCC1_2"/>
    <property type="match status" value="4"/>
</dbReference>
<sequence>MKVGFILLLLGITSVQAQVPRTWQHMDLGSTHTCAISTYGQLSCWGNNYSGEVGVGVSDVDFFNTPQNVNIRHSIYSVDLGGTHACLTLTNGSVKCWGGNRRHLLGPDLHRIISPTDYELDDIPNKMSIGHDHACYILADKTAKCWGENFYGQLGTGSTNPRLYPQAVLNEQGIEQIETGGNFSCLLNDSGQVKCWGNNYFGQLGIGFPPWRVQDTRSYLLPQTVGLESRAIKISTGKFFACALMENNRVSCWGNNQYGQLGIGSRHNSALPQYVDLIDNAVDLAAGDHHACAVLSDSSLQCWGNNQYGQLGNGNDITQERPVNVDISQNIHSISLGKQHSCALLNNGVMKCWGDNINGQLGIGNNVTTSVPQTVY</sequence>
<dbReference type="Proteomes" id="UP000478571">
    <property type="component" value="Unassembled WGS sequence"/>
</dbReference>
<dbReference type="PANTHER" id="PTHR22870">
    <property type="entry name" value="REGULATOR OF CHROMOSOME CONDENSATION"/>
    <property type="match status" value="1"/>
</dbReference>
<evidence type="ECO:0000313" key="4">
    <source>
        <dbReference type="Proteomes" id="UP000478571"/>
    </source>
</evidence>
<dbReference type="InterPro" id="IPR000408">
    <property type="entry name" value="Reg_chr_condens"/>
</dbReference>
<accession>A0A6L8LSR8</accession>
<dbReference type="InterPro" id="IPR009091">
    <property type="entry name" value="RCC1/BLIP-II"/>
</dbReference>
<dbReference type="RefSeq" id="WP_160928576.1">
    <property type="nucleotide sequence ID" value="NZ_WWEU01000002.1"/>
</dbReference>
<dbReference type="SUPFAM" id="SSF50985">
    <property type="entry name" value="RCC1/BLIP-II"/>
    <property type="match status" value="1"/>
</dbReference>
<dbReference type="PROSITE" id="PS50012">
    <property type="entry name" value="RCC1_3"/>
    <property type="match status" value="6"/>
</dbReference>
<protein>
    <recommendedName>
        <fullName evidence="5">Chromosome condensation regulator RCC1</fullName>
    </recommendedName>
</protein>
<feature type="signal peptide" evidence="2">
    <location>
        <begin position="1"/>
        <end position="17"/>
    </location>
</feature>
<dbReference type="EMBL" id="WWEU01000002">
    <property type="protein sequence ID" value="MYM59108.1"/>
    <property type="molecule type" value="Genomic_DNA"/>
</dbReference>
<evidence type="ECO:0008006" key="5">
    <source>
        <dbReference type="Google" id="ProtNLM"/>
    </source>
</evidence>
<dbReference type="PANTHER" id="PTHR22870:SF408">
    <property type="entry name" value="OS09G0560450 PROTEIN"/>
    <property type="match status" value="1"/>
</dbReference>
<dbReference type="AlphaFoldDB" id="A0A6L8LSR8"/>
<name>A0A6L8LSR8_9VIBR</name>
<organism evidence="3 4">
    <name type="scientific">Vibrio tetraodonis subsp. pristinus</name>
    <dbReference type="NCBI Taxonomy" id="2695891"/>
    <lineage>
        <taxon>Bacteria</taxon>
        <taxon>Pseudomonadati</taxon>
        <taxon>Pseudomonadota</taxon>
        <taxon>Gammaproteobacteria</taxon>
        <taxon>Vibrionales</taxon>
        <taxon>Vibrionaceae</taxon>
        <taxon>Vibrio</taxon>
    </lineage>
</organism>
<gene>
    <name evidence="3" type="ORF">GTG28_07725</name>
</gene>
<keyword evidence="4" id="KW-1185">Reference proteome</keyword>
<reference evidence="3 4" key="1">
    <citation type="submission" date="2020-01" db="EMBL/GenBank/DDBJ databases">
        <title>Draft Genome Sequence of Vibrio sp. strain OCN044, Isolated from a Healthy Coral at Palmyra Atoll.</title>
        <authorList>
            <person name="Videau P."/>
            <person name="Loughran R."/>
            <person name="Esquivel A."/>
            <person name="Deadmond M."/>
            <person name="Paddock B.E."/>
            <person name="Saw J.H."/>
            <person name="Ushijima B."/>
        </authorList>
    </citation>
    <scope>NUCLEOTIDE SEQUENCE [LARGE SCALE GENOMIC DNA]</scope>
    <source>
        <strain evidence="3 4">OCN044</strain>
    </source>
</reference>
<evidence type="ECO:0000256" key="2">
    <source>
        <dbReference type="SAM" id="SignalP"/>
    </source>
</evidence>
<keyword evidence="1" id="KW-0677">Repeat</keyword>
<feature type="chain" id="PRO_5026817813" description="Chromosome condensation regulator RCC1" evidence="2">
    <location>
        <begin position="18"/>
        <end position="376"/>
    </location>
</feature>
<keyword evidence="2" id="KW-0732">Signal</keyword>
<evidence type="ECO:0000256" key="1">
    <source>
        <dbReference type="ARBA" id="ARBA00022737"/>
    </source>
</evidence>
<proteinExistence type="predicted"/>